<name>A0A562LJ82_9BRAD</name>
<keyword evidence="2" id="KW-1185">Reference proteome</keyword>
<sequence>MLWDAALQARLRYQERTVLNAGFATAPVTMEFIEDGRTNAELPSATSAAMVAFVRTIGLKSGDLQRLVLSSPGGKVIAENNAAPVESNKAQAFLFTGRKRPANGWDLGTYKAEYTVEQAGQIVLRERWELPVQPH</sequence>
<dbReference type="EMBL" id="VLKL01000004">
    <property type="protein sequence ID" value="TWI07694.1"/>
    <property type="molecule type" value="Genomic_DNA"/>
</dbReference>
<protein>
    <submittedName>
        <fullName evidence="1">Uncharacterized protein</fullName>
    </submittedName>
</protein>
<proteinExistence type="predicted"/>
<accession>A0A562LJ82</accession>
<dbReference type="Proteomes" id="UP000317176">
    <property type="component" value="Unassembled WGS sequence"/>
</dbReference>
<evidence type="ECO:0000313" key="1">
    <source>
        <dbReference type="EMBL" id="TWI07694.1"/>
    </source>
</evidence>
<reference evidence="1 2" key="1">
    <citation type="journal article" date="2015" name="Stand. Genomic Sci.">
        <title>Genomic Encyclopedia of Bacterial and Archaeal Type Strains, Phase III: the genomes of soil and plant-associated and newly described type strains.</title>
        <authorList>
            <person name="Whitman W.B."/>
            <person name="Woyke T."/>
            <person name="Klenk H.P."/>
            <person name="Zhou Y."/>
            <person name="Lilburn T.G."/>
            <person name="Beck B.J."/>
            <person name="De Vos P."/>
            <person name="Vandamme P."/>
            <person name="Eisen J.A."/>
            <person name="Garrity G."/>
            <person name="Hugenholtz P."/>
            <person name="Kyrpides N.C."/>
        </authorList>
    </citation>
    <scope>NUCLEOTIDE SEQUENCE [LARGE SCALE GENOMIC DNA]</scope>
    <source>
        <strain evidence="1 2">CGMCC 1.10947</strain>
    </source>
</reference>
<evidence type="ECO:0000313" key="2">
    <source>
        <dbReference type="Proteomes" id="UP000317176"/>
    </source>
</evidence>
<dbReference type="AlphaFoldDB" id="A0A562LJ82"/>
<comment type="caution">
    <text evidence="1">The sequence shown here is derived from an EMBL/GenBank/DDBJ whole genome shotgun (WGS) entry which is preliminary data.</text>
</comment>
<gene>
    <name evidence="1" type="ORF">IQ17_02049</name>
</gene>
<organism evidence="1 2">
    <name type="scientific">Bradyrhizobium daqingense</name>
    <dbReference type="NCBI Taxonomy" id="993502"/>
    <lineage>
        <taxon>Bacteria</taxon>
        <taxon>Pseudomonadati</taxon>
        <taxon>Pseudomonadota</taxon>
        <taxon>Alphaproteobacteria</taxon>
        <taxon>Hyphomicrobiales</taxon>
        <taxon>Nitrobacteraceae</taxon>
        <taxon>Bradyrhizobium</taxon>
    </lineage>
</organism>